<organism evidence="1 2">
    <name type="scientific">Noviherbaspirillum sedimenti</name>
    <dbReference type="NCBI Taxonomy" id="2320865"/>
    <lineage>
        <taxon>Bacteria</taxon>
        <taxon>Pseudomonadati</taxon>
        <taxon>Pseudomonadota</taxon>
        <taxon>Betaproteobacteria</taxon>
        <taxon>Burkholderiales</taxon>
        <taxon>Oxalobacteraceae</taxon>
        <taxon>Noviherbaspirillum</taxon>
    </lineage>
</organism>
<accession>A0A3A3G3C7</accession>
<name>A0A3A3G3C7_9BURK</name>
<protein>
    <submittedName>
        <fullName evidence="1">Uncharacterized protein</fullName>
    </submittedName>
</protein>
<evidence type="ECO:0000313" key="2">
    <source>
        <dbReference type="Proteomes" id="UP000266327"/>
    </source>
</evidence>
<evidence type="ECO:0000313" key="1">
    <source>
        <dbReference type="EMBL" id="RJG00992.1"/>
    </source>
</evidence>
<gene>
    <name evidence="1" type="ORF">D3878_04805</name>
</gene>
<keyword evidence="2" id="KW-1185">Reference proteome</keyword>
<dbReference type="Proteomes" id="UP000266327">
    <property type="component" value="Unassembled WGS sequence"/>
</dbReference>
<sequence length="61" mass="7123">MYHSTKYSQDNSNEAPLKALTTTAPMTAQQHSALCQKRMEQRRAIEMAKERKKAAEENPWW</sequence>
<dbReference type="EMBL" id="QYUQ01000002">
    <property type="protein sequence ID" value="RJG00992.1"/>
    <property type="molecule type" value="Genomic_DNA"/>
</dbReference>
<reference evidence="2" key="1">
    <citation type="submission" date="2018-09" db="EMBL/GenBank/DDBJ databases">
        <authorList>
            <person name="Zhu H."/>
        </authorList>
    </citation>
    <scope>NUCLEOTIDE SEQUENCE [LARGE SCALE GENOMIC DNA]</scope>
    <source>
        <strain evidence="2">K1S02-23</strain>
    </source>
</reference>
<proteinExistence type="predicted"/>
<dbReference type="AlphaFoldDB" id="A0A3A3G3C7"/>
<comment type="caution">
    <text evidence="1">The sequence shown here is derived from an EMBL/GenBank/DDBJ whole genome shotgun (WGS) entry which is preliminary data.</text>
</comment>